<sequence length="20" mass="2372">MVPWAPSQTDMVADDWVFFE</sequence>
<comment type="caution">
    <text evidence="2">The sequence shown here is derived from an EMBL/GenBank/DDBJ whole genome shotgun (WGS) entry which is preliminary data.</text>
</comment>
<organism evidence="2 3">
    <name type="scientific">Faecalibacillus intestinalis</name>
    <dbReference type="NCBI Taxonomy" id="1982626"/>
    <lineage>
        <taxon>Bacteria</taxon>
        <taxon>Bacillati</taxon>
        <taxon>Bacillota</taxon>
        <taxon>Erysipelotrichia</taxon>
        <taxon>Erysipelotrichales</taxon>
        <taxon>Coprobacillaceae</taxon>
        <taxon>Faecalibacillus</taxon>
    </lineage>
</organism>
<dbReference type="Proteomes" id="UP001197827">
    <property type="component" value="Unassembled WGS sequence"/>
</dbReference>
<feature type="domain" description="Thoeris anti-defense 2-like" evidence="1">
    <location>
        <begin position="2"/>
        <end position="18"/>
    </location>
</feature>
<proteinExistence type="predicted"/>
<evidence type="ECO:0000313" key="2">
    <source>
        <dbReference type="EMBL" id="MCB8563332.1"/>
    </source>
</evidence>
<accession>A0AAW4VM11</accession>
<dbReference type="Pfam" id="PF11195">
    <property type="entry name" value="Tad2-like"/>
    <property type="match status" value="1"/>
</dbReference>
<evidence type="ECO:0000259" key="1">
    <source>
        <dbReference type="Pfam" id="PF11195"/>
    </source>
</evidence>
<evidence type="ECO:0000313" key="3">
    <source>
        <dbReference type="Proteomes" id="UP001197827"/>
    </source>
</evidence>
<protein>
    <submittedName>
        <fullName evidence="2">DUF2829 domain-containing protein</fullName>
    </submittedName>
</protein>
<dbReference type="InterPro" id="IPR021361">
    <property type="entry name" value="Tad2-like_dom"/>
</dbReference>
<dbReference type="AlphaFoldDB" id="A0AAW4VM11"/>
<reference evidence="2" key="1">
    <citation type="submission" date="2021-10" db="EMBL/GenBank/DDBJ databases">
        <title>Collection of gut derived symbiotic bacterial strains cultured from healthy donors.</title>
        <authorList>
            <person name="Lin H."/>
            <person name="Littmann E."/>
            <person name="Kohout C."/>
            <person name="Pamer E.G."/>
        </authorList>
    </citation>
    <scope>NUCLEOTIDE SEQUENCE</scope>
    <source>
        <strain evidence="2">DFI.5.2</strain>
    </source>
</reference>
<name>A0AAW4VM11_9FIRM</name>
<gene>
    <name evidence="2" type="ORF">LJD74_15195</name>
</gene>
<dbReference type="EMBL" id="JAJDKQ010000068">
    <property type="protein sequence ID" value="MCB8563332.1"/>
    <property type="molecule type" value="Genomic_DNA"/>
</dbReference>